<evidence type="ECO:0000256" key="1">
    <source>
        <dbReference type="ARBA" id="ARBA00022723"/>
    </source>
</evidence>
<dbReference type="InterPro" id="IPR019786">
    <property type="entry name" value="Zinc_finger_PHD-type_CS"/>
</dbReference>
<dbReference type="Gene3D" id="2.30.30.1150">
    <property type="match status" value="1"/>
</dbReference>
<dbReference type="SUPFAM" id="SSF57903">
    <property type="entry name" value="FYVE/PHD zinc finger"/>
    <property type="match status" value="3"/>
</dbReference>
<proteinExistence type="predicted"/>
<dbReference type="InterPro" id="IPR019787">
    <property type="entry name" value="Znf_PHD-finger"/>
</dbReference>
<reference evidence="6 7" key="1">
    <citation type="submission" date="2019-05" db="EMBL/GenBank/DDBJ databases">
        <title>Mikania micrantha, genome provides insights into the molecular mechanism of rapid growth.</title>
        <authorList>
            <person name="Liu B."/>
        </authorList>
    </citation>
    <scope>NUCLEOTIDE SEQUENCE [LARGE SCALE GENOMIC DNA]</scope>
    <source>
        <strain evidence="6">NLD-2019</strain>
        <tissue evidence="6">Leaf</tissue>
    </source>
</reference>
<evidence type="ECO:0000256" key="2">
    <source>
        <dbReference type="ARBA" id="ARBA00022771"/>
    </source>
</evidence>
<feature type="domain" description="PHD-type" evidence="5">
    <location>
        <begin position="439"/>
        <end position="489"/>
    </location>
</feature>
<dbReference type="PROSITE" id="PS50016">
    <property type="entry name" value="ZF_PHD_2"/>
    <property type="match status" value="2"/>
</dbReference>
<dbReference type="Gene3D" id="3.30.40.10">
    <property type="entry name" value="Zinc/RING finger domain, C3HC4 (zinc finger)"/>
    <property type="match status" value="1"/>
</dbReference>
<dbReference type="InterPro" id="IPR011011">
    <property type="entry name" value="Znf_FYVE_PHD"/>
</dbReference>
<dbReference type="PANTHER" id="PTHR47162:SF9">
    <property type="entry name" value="PHD FINGER PROTEIN EHD3-LIKE"/>
    <property type="match status" value="1"/>
</dbReference>
<dbReference type="PANTHER" id="PTHR47162">
    <property type="entry name" value="OS02G0192300 PROTEIN"/>
    <property type="match status" value="1"/>
</dbReference>
<dbReference type="SMART" id="SM00249">
    <property type="entry name" value="PHD"/>
    <property type="match status" value="3"/>
</dbReference>
<dbReference type="InterPro" id="IPR013083">
    <property type="entry name" value="Znf_RING/FYVE/PHD"/>
</dbReference>
<keyword evidence="2 4" id="KW-0863">Zinc-finger</keyword>
<evidence type="ECO:0000256" key="4">
    <source>
        <dbReference type="PROSITE-ProRule" id="PRU00146"/>
    </source>
</evidence>
<evidence type="ECO:0000313" key="7">
    <source>
        <dbReference type="Proteomes" id="UP000326396"/>
    </source>
</evidence>
<keyword evidence="1" id="KW-0479">Metal-binding</keyword>
<accession>A0A5N6PRB4</accession>
<dbReference type="InterPro" id="IPR001965">
    <property type="entry name" value="Znf_PHD"/>
</dbReference>
<dbReference type="Pfam" id="PF00628">
    <property type="entry name" value="PHD"/>
    <property type="match status" value="2"/>
</dbReference>
<keyword evidence="3" id="KW-0862">Zinc</keyword>
<protein>
    <recommendedName>
        <fullName evidence="5">PHD-type domain-containing protein</fullName>
    </recommendedName>
</protein>
<dbReference type="Proteomes" id="UP000326396">
    <property type="component" value="Linkage Group LG11"/>
</dbReference>
<feature type="domain" description="PHD-type" evidence="5">
    <location>
        <begin position="285"/>
        <end position="335"/>
    </location>
</feature>
<name>A0A5N6PRB4_9ASTR</name>
<evidence type="ECO:0000259" key="5">
    <source>
        <dbReference type="PROSITE" id="PS50016"/>
    </source>
</evidence>
<dbReference type="EMBL" id="SZYD01000003">
    <property type="protein sequence ID" value="KAD6796092.1"/>
    <property type="molecule type" value="Genomic_DNA"/>
</dbReference>
<dbReference type="AlphaFoldDB" id="A0A5N6PRB4"/>
<evidence type="ECO:0000256" key="3">
    <source>
        <dbReference type="ARBA" id="ARBA00022833"/>
    </source>
</evidence>
<dbReference type="OrthoDB" id="1903104at2759"/>
<organism evidence="6 7">
    <name type="scientific">Mikania micrantha</name>
    <name type="common">bitter vine</name>
    <dbReference type="NCBI Taxonomy" id="192012"/>
    <lineage>
        <taxon>Eukaryota</taxon>
        <taxon>Viridiplantae</taxon>
        <taxon>Streptophyta</taxon>
        <taxon>Embryophyta</taxon>
        <taxon>Tracheophyta</taxon>
        <taxon>Spermatophyta</taxon>
        <taxon>Magnoliopsida</taxon>
        <taxon>eudicotyledons</taxon>
        <taxon>Gunneridae</taxon>
        <taxon>Pentapetalae</taxon>
        <taxon>asterids</taxon>
        <taxon>campanulids</taxon>
        <taxon>Asterales</taxon>
        <taxon>Asteraceae</taxon>
        <taxon>Asteroideae</taxon>
        <taxon>Heliantheae alliance</taxon>
        <taxon>Eupatorieae</taxon>
        <taxon>Mikania</taxon>
    </lineage>
</organism>
<dbReference type="GO" id="GO:0008270">
    <property type="term" value="F:zinc ion binding"/>
    <property type="evidence" value="ECO:0007669"/>
    <property type="project" value="UniProtKB-KW"/>
</dbReference>
<evidence type="ECO:0000313" key="6">
    <source>
        <dbReference type="EMBL" id="KAD6796092.1"/>
    </source>
</evidence>
<gene>
    <name evidence="6" type="ORF">E3N88_06988</name>
</gene>
<dbReference type="PROSITE" id="PS01359">
    <property type="entry name" value="ZF_PHD_1"/>
    <property type="match status" value="1"/>
</dbReference>
<comment type="caution">
    <text evidence="6">The sequence shown here is derived from an EMBL/GenBank/DDBJ whole genome shotgun (WGS) entry which is preliminary data.</text>
</comment>
<keyword evidence="7" id="KW-1185">Reference proteome</keyword>
<sequence length="557" mass="62190">MMVDEKETTNGHGFDLNCSIGLKIEAEDNGKGRLLLDGSNGGVSFGDGNSAERFRIYTRRKRKSTSYSDEITKVEFDDKIKDADGCALDQDKQLLSIEAFPKGLGDCSLRHCRNIVLQQTHQPLNEHENGPVGYHQESGCMSVIKKALDNVKRGDNQTNNSAPELSHVMTSGLLKQSDDCTSSELCCSALSDILNSEKFSELCGLLRKNFGVVNVNQVLDIDAISLKINNGVYETSPIIYLKDIQQVWTKLQQVGNEMAAIAKNLSDKSRTHYEQIVRKPRTAEAHGCQGCGEKADVRNCLVCDSCEDIYHLSCSELVGTEIPPSNWYCASCVSNGIGSPHDKCIVCERLKPVASTSLVNGIPTTDESQNVPNGLDQQLHDVTDQNHSSNICFICKYEVKIGDNFRTCGHSECSHKFYHYKCLDRKQLGVSGPCWYCPSCLCRQCLVDKDDDQIVLCDGCDEAYHMYCAKPQLHSVPKGNWFCRKCDRQLKQITTMRLAYESMQKKVKIEDASEKTEPEEPMNEREGLDMLVTAAKTLSHRDTLLECVLKHVVEHET</sequence>